<evidence type="ECO:0000313" key="4">
    <source>
        <dbReference type="Proteomes" id="UP000092600"/>
    </source>
</evidence>
<evidence type="ECO:0000256" key="2">
    <source>
        <dbReference type="SAM" id="SignalP"/>
    </source>
</evidence>
<reference evidence="3 4" key="1">
    <citation type="journal article" date="2016" name="DNA Res.">
        <title>The draft genome of MD-2 pineapple using hybrid error correction of long reads.</title>
        <authorList>
            <person name="Redwan R.M."/>
            <person name="Saidin A."/>
            <person name="Kumar S.V."/>
        </authorList>
    </citation>
    <scope>NUCLEOTIDE SEQUENCE [LARGE SCALE GENOMIC DNA]</scope>
    <source>
        <strain evidence="4">cv. MD2</strain>
        <tissue evidence="3">Leaf</tissue>
    </source>
</reference>
<proteinExistence type="predicted"/>
<gene>
    <name evidence="3" type="ORF">ACMD2_04071</name>
</gene>
<evidence type="ECO:0000256" key="1">
    <source>
        <dbReference type="SAM" id="MobiDB-lite"/>
    </source>
</evidence>
<dbReference type="EMBL" id="LSRQ01000122">
    <property type="protein sequence ID" value="OAY85148.1"/>
    <property type="molecule type" value="Genomic_DNA"/>
</dbReference>
<evidence type="ECO:0000313" key="3">
    <source>
        <dbReference type="EMBL" id="OAY85148.1"/>
    </source>
</evidence>
<feature type="region of interest" description="Disordered" evidence="1">
    <location>
        <begin position="21"/>
        <end position="66"/>
    </location>
</feature>
<feature type="chain" id="PRO_5008286359" evidence="2">
    <location>
        <begin position="20"/>
        <end position="90"/>
    </location>
</feature>
<feature type="signal peptide" evidence="2">
    <location>
        <begin position="1"/>
        <end position="19"/>
    </location>
</feature>
<organism evidence="3 4">
    <name type="scientific">Ananas comosus</name>
    <name type="common">Pineapple</name>
    <name type="synonym">Ananas ananas</name>
    <dbReference type="NCBI Taxonomy" id="4615"/>
    <lineage>
        <taxon>Eukaryota</taxon>
        <taxon>Viridiplantae</taxon>
        <taxon>Streptophyta</taxon>
        <taxon>Embryophyta</taxon>
        <taxon>Tracheophyta</taxon>
        <taxon>Spermatophyta</taxon>
        <taxon>Magnoliopsida</taxon>
        <taxon>Liliopsida</taxon>
        <taxon>Poales</taxon>
        <taxon>Bromeliaceae</taxon>
        <taxon>Bromelioideae</taxon>
        <taxon>Ananas</taxon>
    </lineage>
</organism>
<accession>A0A199W7G2</accession>
<dbReference type="AlphaFoldDB" id="A0A199W7G2"/>
<sequence length="90" mass="9754">RETLHTLFFFFFFFFPTTTTPSSAPPIPGVAAASLGPSPPRTPRRRAEALRSSPRSSAAAPNPLGVPEIRIDGLRGGSLALIEMIETREF</sequence>
<protein>
    <submittedName>
        <fullName evidence="3">Uncharacterized protein</fullName>
    </submittedName>
</protein>
<name>A0A199W7G2_ANACO</name>
<comment type="caution">
    <text evidence="3">The sequence shown here is derived from an EMBL/GenBank/DDBJ whole genome shotgun (WGS) entry which is preliminary data.</text>
</comment>
<feature type="compositionally biased region" description="Low complexity" evidence="1">
    <location>
        <begin position="50"/>
        <end position="63"/>
    </location>
</feature>
<keyword evidence="2" id="KW-0732">Signal</keyword>
<dbReference type="Proteomes" id="UP000092600">
    <property type="component" value="Unassembled WGS sequence"/>
</dbReference>
<feature type="non-terminal residue" evidence="3">
    <location>
        <position position="1"/>
    </location>
</feature>